<evidence type="ECO:0000256" key="8">
    <source>
        <dbReference type="ARBA" id="ARBA00022908"/>
    </source>
</evidence>
<dbReference type="Proteomes" id="UP000294813">
    <property type="component" value="Unassembled WGS sequence"/>
</dbReference>
<dbReference type="Gene3D" id="1.10.150.130">
    <property type="match status" value="1"/>
</dbReference>
<dbReference type="EMBL" id="SLXT01000005">
    <property type="protein sequence ID" value="TCP67195.1"/>
    <property type="molecule type" value="Genomic_DNA"/>
</dbReference>
<dbReference type="NCBIfam" id="NF001399">
    <property type="entry name" value="PRK00283.1"/>
    <property type="match status" value="1"/>
</dbReference>
<keyword evidence="8 12" id="KW-0229">DNA integration</keyword>
<feature type="active site" evidence="12">
    <location>
        <position position="242"/>
    </location>
</feature>
<evidence type="ECO:0000256" key="10">
    <source>
        <dbReference type="ARBA" id="ARBA00023172"/>
    </source>
</evidence>
<evidence type="ECO:0000256" key="12">
    <source>
        <dbReference type="HAMAP-Rule" id="MF_01807"/>
    </source>
</evidence>
<dbReference type="GO" id="GO:0005737">
    <property type="term" value="C:cytoplasm"/>
    <property type="evidence" value="ECO:0007669"/>
    <property type="project" value="UniProtKB-SubCell"/>
</dbReference>
<evidence type="ECO:0000256" key="4">
    <source>
        <dbReference type="ARBA" id="ARBA00015810"/>
    </source>
</evidence>
<dbReference type="GO" id="GO:0003677">
    <property type="term" value="F:DNA binding"/>
    <property type="evidence" value="ECO:0007669"/>
    <property type="project" value="UniProtKB-UniRule"/>
</dbReference>
<evidence type="ECO:0000313" key="16">
    <source>
        <dbReference type="Proteomes" id="UP000294813"/>
    </source>
</evidence>
<feature type="active site" description="O-(3'-phospho-DNA)-tyrosine intermediate" evidence="12">
    <location>
        <position position="274"/>
    </location>
</feature>
<evidence type="ECO:0000256" key="6">
    <source>
        <dbReference type="ARBA" id="ARBA00022618"/>
    </source>
</evidence>
<dbReference type="Pfam" id="PF02899">
    <property type="entry name" value="Phage_int_SAM_1"/>
    <property type="match status" value="1"/>
</dbReference>
<keyword evidence="5 12" id="KW-0963">Cytoplasm</keyword>
<feature type="active site" evidence="12">
    <location>
        <position position="265"/>
    </location>
</feature>
<comment type="subunit">
    <text evidence="12">Forms a cyclic heterotetrameric complex composed of two molecules of XerC and two molecules of XerD.</text>
</comment>
<dbReference type="InterPro" id="IPR011932">
    <property type="entry name" value="Recomb_XerD"/>
</dbReference>
<dbReference type="InterPro" id="IPR011010">
    <property type="entry name" value="DNA_brk_join_enz"/>
</dbReference>
<dbReference type="RefSeq" id="WP_243116780.1">
    <property type="nucleotide sequence ID" value="NZ_JAOQNU010000005.1"/>
</dbReference>
<dbReference type="InterPro" id="IPR013762">
    <property type="entry name" value="Integrase-like_cat_sf"/>
</dbReference>
<dbReference type="Pfam" id="PF00589">
    <property type="entry name" value="Phage_integrase"/>
    <property type="match status" value="1"/>
</dbReference>
<accession>A0A4R2S7I3</accession>
<protein>
    <recommendedName>
        <fullName evidence="4 12">Tyrosine recombinase XerD</fullName>
    </recommendedName>
</protein>
<keyword evidence="7 12" id="KW-0159">Chromosome partition</keyword>
<dbReference type="GO" id="GO:0006313">
    <property type="term" value="P:DNA transposition"/>
    <property type="evidence" value="ECO:0007669"/>
    <property type="project" value="UniProtKB-UniRule"/>
</dbReference>
<dbReference type="NCBIfam" id="NF040815">
    <property type="entry name" value="recomb_XerA_Arch"/>
    <property type="match status" value="1"/>
</dbReference>
<gene>
    <name evidence="12" type="primary">xerD</name>
    <name evidence="15" type="ORF">EDD73_10590</name>
</gene>
<dbReference type="GO" id="GO:0009037">
    <property type="term" value="F:tyrosine-based site-specific recombinase activity"/>
    <property type="evidence" value="ECO:0007669"/>
    <property type="project" value="UniProtKB-UniRule"/>
</dbReference>
<dbReference type="NCBIfam" id="TIGR02224">
    <property type="entry name" value="recomb_XerC"/>
    <property type="match status" value="1"/>
</dbReference>
<dbReference type="InterPro" id="IPR010998">
    <property type="entry name" value="Integrase_recombinase_N"/>
</dbReference>
<feature type="domain" description="Tyr recombinase" evidence="13">
    <location>
        <begin position="105"/>
        <end position="287"/>
    </location>
</feature>
<evidence type="ECO:0000259" key="13">
    <source>
        <dbReference type="PROSITE" id="PS51898"/>
    </source>
</evidence>
<evidence type="ECO:0000256" key="11">
    <source>
        <dbReference type="ARBA" id="ARBA00023306"/>
    </source>
</evidence>
<evidence type="ECO:0000259" key="14">
    <source>
        <dbReference type="PROSITE" id="PS51900"/>
    </source>
</evidence>
<feature type="active site" evidence="12">
    <location>
        <position position="168"/>
    </location>
</feature>
<name>A0A4R2S7I3_9FIRM</name>
<comment type="function">
    <text evidence="12">Site-specific tyrosine recombinase, which acts by catalyzing the cutting and rejoining of the recombining DNA molecules. The XerC-XerD complex is essential to convert dimers of the bacterial chromosome into monomers to permit their segregation at cell division. It also contributes to the segregational stability of plasmids.</text>
</comment>
<evidence type="ECO:0000256" key="3">
    <source>
        <dbReference type="ARBA" id="ARBA00010450"/>
    </source>
</evidence>
<dbReference type="InterPro" id="IPR004107">
    <property type="entry name" value="Integrase_SAM-like_N"/>
</dbReference>
<sequence>MPHQETYLTYLAVERGLAAHTIAAYRRDLRDWAAFLIARGGESVVEVERSHVQAYLYDLHRRGLQSTTRARRLAALKGFYRFLLDEGTIEADPTVLLAGPKLPRHLPQVLNAAEIKTLLESPPMTLRGIRDRAMMETLYATGLRVSELVSLRTDQVSLDVGFVQVIGKGNKERVVPLGRMAVAAIEAYLRRVRGEWIRRPGEKALFLTRRGGPMTRQGFWKLLKAYAKAAGIQKELTPHTLRHSFATHLLENGADLRAIQEMLGHADIGTTQIYTHVTVKRLRTVYDASHPRARLRVVKRSTKTQPD</sequence>
<evidence type="ECO:0000256" key="5">
    <source>
        <dbReference type="ARBA" id="ARBA00022490"/>
    </source>
</evidence>
<dbReference type="InterPro" id="IPR011931">
    <property type="entry name" value="Recomb_XerC"/>
</dbReference>
<dbReference type="InterPro" id="IPR044068">
    <property type="entry name" value="CB"/>
</dbReference>
<keyword evidence="6 12" id="KW-0132">Cell division</keyword>
<evidence type="ECO:0000313" key="15">
    <source>
        <dbReference type="EMBL" id="TCP67195.1"/>
    </source>
</evidence>
<organism evidence="15 16">
    <name type="scientific">Heliophilum fasciatum</name>
    <dbReference type="NCBI Taxonomy" id="35700"/>
    <lineage>
        <taxon>Bacteria</taxon>
        <taxon>Bacillati</taxon>
        <taxon>Bacillota</taxon>
        <taxon>Clostridia</taxon>
        <taxon>Eubacteriales</taxon>
        <taxon>Heliobacteriaceae</taxon>
        <taxon>Heliophilum</taxon>
    </lineage>
</organism>
<comment type="subcellular location">
    <subcellularLocation>
        <location evidence="1 12">Cytoplasm</location>
    </subcellularLocation>
</comment>
<feature type="active site" evidence="12">
    <location>
        <position position="144"/>
    </location>
</feature>
<evidence type="ECO:0000256" key="2">
    <source>
        <dbReference type="ARBA" id="ARBA00006657"/>
    </source>
</evidence>
<dbReference type="PANTHER" id="PTHR30349">
    <property type="entry name" value="PHAGE INTEGRASE-RELATED"/>
    <property type="match status" value="1"/>
</dbReference>
<dbReference type="HAMAP" id="MF_01808">
    <property type="entry name" value="Recomb_XerC_XerD"/>
    <property type="match status" value="1"/>
</dbReference>
<evidence type="ECO:0000256" key="9">
    <source>
        <dbReference type="ARBA" id="ARBA00023125"/>
    </source>
</evidence>
<dbReference type="Gene3D" id="1.10.443.10">
    <property type="entry name" value="Intergrase catalytic core"/>
    <property type="match status" value="1"/>
</dbReference>
<dbReference type="InterPro" id="IPR050090">
    <property type="entry name" value="Tyrosine_recombinase_XerCD"/>
</dbReference>
<keyword evidence="11 12" id="KW-0131">Cell cycle</keyword>
<evidence type="ECO:0000256" key="1">
    <source>
        <dbReference type="ARBA" id="ARBA00004496"/>
    </source>
</evidence>
<reference evidence="15 16" key="1">
    <citation type="submission" date="2019-03" db="EMBL/GenBank/DDBJ databases">
        <title>Genomic Encyclopedia of Type Strains, Phase IV (KMG-IV): sequencing the most valuable type-strain genomes for metagenomic binning, comparative biology and taxonomic classification.</title>
        <authorList>
            <person name="Goeker M."/>
        </authorList>
    </citation>
    <scope>NUCLEOTIDE SEQUENCE [LARGE SCALE GENOMIC DNA]</scope>
    <source>
        <strain evidence="15 16">DSM 11170</strain>
    </source>
</reference>
<dbReference type="PANTHER" id="PTHR30349:SF81">
    <property type="entry name" value="TYROSINE RECOMBINASE XERC"/>
    <property type="match status" value="1"/>
</dbReference>
<dbReference type="AlphaFoldDB" id="A0A4R2S7I3"/>
<feature type="active site" evidence="12">
    <location>
        <position position="239"/>
    </location>
</feature>
<dbReference type="CDD" id="cd00798">
    <property type="entry name" value="INT_XerDC_C"/>
    <property type="match status" value="1"/>
</dbReference>
<feature type="domain" description="Core-binding (CB)" evidence="14">
    <location>
        <begin position="1"/>
        <end position="84"/>
    </location>
</feature>
<dbReference type="PROSITE" id="PS51900">
    <property type="entry name" value="CB"/>
    <property type="match status" value="1"/>
</dbReference>
<evidence type="ECO:0000256" key="7">
    <source>
        <dbReference type="ARBA" id="ARBA00022829"/>
    </source>
</evidence>
<comment type="similarity">
    <text evidence="3 12">Belongs to the 'phage' integrase family. XerD subfamily.</text>
</comment>
<dbReference type="NCBIfam" id="TIGR02225">
    <property type="entry name" value="recomb_XerD"/>
    <property type="match status" value="1"/>
</dbReference>
<dbReference type="InterPro" id="IPR023009">
    <property type="entry name" value="Tyrosine_recombinase_XerC/XerD"/>
</dbReference>
<dbReference type="GO" id="GO:0007059">
    <property type="term" value="P:chromosome segregation"/>
    <property type="evidence" value="ECO:0007669"/>
    <property type="project" value="UniProtKB-UniRule"/>
</dbReference>
<proteinExistence type="inferred from homology"/>
<keyword evidence="10 12" id="KW-0233">DNA recombination</keyword>
<comment type="similarity">
    <text evidence="2">Belongs to the 'phage' integrase family. XerC subfamily.</text>
</comment>
<dbReference type="HAMAP" id="MF_01807">
    <property type="entry name" value="Recomb_XerD"/>
    <property type="match status" value="1"/>
</dbReference>
<dbReference type="SUPFAM" id="SSF56349">
    <property type="entry name" value="DNA breaking-rejoining enzymes"/>
    <property type="match status" value="1"/>
</dbReference>
<dbReference type="GO" id="GO:0051301">
    <property type="term" value="P:cell division"/>
    <property type="evidence" value="ECO:0007669"/>
    <property type="project" value="UniProtKB-UniRule"/>
</dbReference>
<dbReference type="PROSITE" id="PS51898">
    <property type="entry name" value="TYR_RECOMBINASE"/>
    <property type="match status" value="1"/>
</dbReference>
<keyword evidence="16" id="KW-1185">Reference proteome</keyword>
<dbReference type="InterPro" id="IPR002104">
    <property type="entry name" value="Integrase_catalytic"/>
</dbReference>
<keyword evidence="9 12" id="KW-0238">DNA-binding</keyword>
<comment type="caution">
    <text evidence="15">The sequence shown here is derived from an EMBL/GenBank/DDBJ whole genome shotgun (WGS) entry which is preliminary data.</text>
</comment>